<sequence length="466" mass="51606">MNRIEPYTEEFTVERRVSSSMSQRQHPTTELIQNTDSNVENVPCNEKIALKRHLGLFSAVTFIIGTIIGIGSAHARTGDMLAFVNSWAKTFILQPSSNAIIVLTFSSYFLSGIMDSCGPPIELVKMLAIFSLGPLDDPILFLSTFSLMYLVILGNVNAWSVTAANRLNIVFTVSKMATILVIAIAGLVRIGQGTTDNPLRIALAFYSGLWAYAGWGSLTSVTEEVKNPKRNLWLSIVVAIPAVIILYILTNISYFTVMTKSELLSSNAVAMTWGEIVLGSVARALPILISISALGSANVSTYSYARHCMVSARYGYLPAIFSYIQKQRLTPLPAIILQAILSIIYCIPSDVDGLINYFSFVSWLFRGLTFTAVLCCRFTKRDAHRVIKVPIPLVIIMILISIYLVIAPVISRPNIGFLVASVILLISLLVYYVVVFRKMTPKFMKKMNTFIESFFNLTESQINIDT</sequence>
<feature type="transmembrane region" description="Helical" evidence="5">
    <location>
        <begin position="232"/>
        <end position="257"/>
    </location>
</feature>
<dbReference type="OrthoDB" id="5982228at2759"/>
<evidence type="ECO:0000256" key="2">
    <source>
        <dbReference type="ARBA" id="ARBA00022692"/>
    </source>
</evidence>
<dbReference type="GO" id="GO:0015179">
    <property type="term" value="F:L-amino acid transmembrane transporter activity"/>
    <property type="evidence" value="ECO:0007669"/>
    <property type="project" value="TreeGrafter"/>
</dbReference>
<protein>
    <submittedName>
        <fullName evidence="6">Uncharacterized protein</fullName>
    </submittedName>
</protein>
<dbReference type="PIRSF" id="PIRSF006060">
    <property type="entry name" value="AA_transporter"/>
    <property type="match status" value="1"/>
</dbReference>
<dbReference type="PANTHER" id="PTHR11785">
    <property type="entry name" value="AMINO ACID TRANSPORTER"/>
    <property type="match status" value="1"/>
</dbReference>
<dbReference type="InterPro" id="IPR002293">
    <property type="entry name" value="AA/rel_permease1"/>
</dbReference>
<evidence type="ECO:0000256" key="3">
    <source>
        <dbReference type="ARBA" id="ARBA00022989"/>
    </source>
</evidence>
<name>A0A815JJK9_ADIRI</name>
<feature type="transmembrane region" description="Helical" evidence="5">
    <location>
        <begin position="167"/>
        <end position="188"/>
    </location>
</feature>
<feature type="transmembrane region" description="Helical" evidence="5">
    <location>
        <begin position="354"/>
        <end position="379"/>
    </location>
</feature>
<dbReference type="PANTHER" id="PTHR11785:SF512">
    <property type="entry name" value="SOBREMESA, ISOFORM B"/>
    <property type="match status" value="1"/>
</dbReference>
<gene>
    <name evidence="6" type="ORF">EDS130_LOCUS34909</name>
</gene>
<organism evidence="6 7">
    <name type="scientific">Adineta ricciae</name>
    <name type="common">Rotifer</name>
    <dbReference type="NCBI Taxonomy" id="249248"/>
    <lineage>
        <taxon>Eukaryota</taxon>
        <taxon>Metazoa</taxon>
        <taxon>Spiralia</taxon>
        <taxon>Gnathifera</taxon>
        <taxon>Rotifera</taxon>
        <taxon>Eurotatoria</taxon>
        <taxon>Bdelloidea</taxon>
        <taxon>Adinetida</taxon>
        <taxon>Adinetidae</taxon>
        <taxon>Adineta</taxon>
    </lineage>
</organism>
<dbReference type="EMBL" id="CAJNOJ010000299">
    <property type="protein sequence ID" value="CAF1380743.1"/>
    <property type="molecule type" value="Genomic_DNA"/>
</dbReference>
<dbReference type="GO" id="GO:0016020">
    <property type="term" value="C:membrane"/>
    <property type="evidence" value="ECO:0007669"/>
    <property type="project" value="UniProtKB-SubCell"/>
</dbReference>
<evidence type="ECO:0000256" key="4">
    <source>
        <dbReference type="ARBA" id="ARBA00023136"/>
    </source>
</evidence>
<accession>A0A815JJK9</accession>
<evidence type="ECO:0000313" key="6">
    <source>
        <dbReference type="EMBL" id="CAF1380743.1"/>
    </source>
</evidence>
<keyword evidence="4 5" id="KW-0472">Membrane</keyword>
<keyword evidence="3 5" id="KW-1133">Transmembrane helix</keyword>
<dbReference type="AlphaFoldDB" id="A0A815JJK9"/>
<feature type="transmembrane region" description="Helical" evidence="5">
    <location>
        <begin position="139"/>
        <end position="161"/>
    </location>
</feature>
<keyword evidence="2 5" id="KW-0812">Transmembrane</keyword>
<comment type="caution">
    <text evidence="6">The sequence shown here is derived from an EMBL/GenBank/DDBJ whole genome shotgun (WGS) entry which is preliminary data.</text>
</comment>
<reference evidence="6" key="1">
    <citation type="submission" date="2021-02" db="EMBL/GenBank/DDBJ databases">
        <authorList>
            <person name="Nowell W R."/>
        </authorList>
    </citation>
    <scope>NUCLEOTIDE SEQUENCE</scope>
</reference>
<feature type="transmembrane region" description="Helical" evidence="5">
    <location>
        <begin position="416"/>
        <end position="436"/>
    </location>
</feature>
<dbReference type="Pfam" id="PF13520">
    <property type="entry name" value="AA_permease_2"/>
    <property type="match status" value="1"/>
</dbReference>
<feature type="transmembrane region" description="Helical" evidence="5">
    <location>
        <begin position="200"/>
        <end position="220"/>
    </location>
</feature>
<dbReference type="Gene3D" id="1.20.1740.10">
    <property type="entry name" value="Amino acid/polyamine transporter I"/>
    <property type="match status" value="1"/>
</dbReference>
<evidence type="ECO:0000256" key="5">
    <source>
        <dbReference type="SAM" id="Phobius"/>
    </source>
</evidence>
<feature type="transmembrane region" description="Helical" evidence="5">
    <location>
        <begin position="329"/>
        <end position="348"/>
    </location>
</feature>
<evidence type="ECO:0000313" key="7">
    <source>
        <dbReference type="Proteomes" id="UP000663852"/>
    </source>
</evidence>
<dbReference type="Proteomes" id="UP000663852">
    <property type="component" value="Unassembled WGS sequence"/>
</dbReference>
<dbReference type="InterPro" id="IPR050598">
    <property type="entry name" value="AminoAcid_Transporter"/>
</dbReference>
<evidence type="ECO:0000256" key="1">
    <source>
        <dbReference type="ARBA" id="ARBA00004141"/>
    </source>
</evidence>
<feature type="transmembrane region" description="Helical" evidence="5">
    <location>
        <begin position="391"/>
        <end position="410"/>
    </location>
</feature>
<proteinExistence type="predicted"/>
<comment type="subcellular location">
    <subcellularLocation>
        <location evidence="1">Membrane</location>
        <topology evidence="1">Multi-pass membrane protein</topology>
    </subcellularLocation>
</comment>
<feature type="transmembrane region" description="Helical" evidence="5">
    <location>
        <begin position="54"/>
        <end position="75"/>
    </location>
</feature>